<reference evidence="6" key="1">
    <citation type="journal article" date="2020" name="Nature">
        <title>Giant virus diversity and host interactions through global metagenomics.</title>
        <authorList>
            <person name="Schulz F."/>
            <person name="Roux S."/>
            <person name="Paez-Espino D."/>
            <person name="Jungbluth S."/>
            <person name="Walsh D.A."/>
            <person name="Denef V.J."/>
            <person name="McMahon K.D."/>
            <person name="Konstantinidis K.T."/>
            <person name="Eloe-Fadrosh E.A."/>
            <person name="Kyrpides N.C."/>
            <person name="Woyke T."/>
        </authorList>
    </citation>
    <scope>NUCLEOTIDE SEQUENCE</scope>
    <source>
        <strain evidence="6">GVMAG-S-ERX555907-94</strain>
    </source>
</reference>
<evidence type="ECO:0000313" key="6">
    <source>
        <dbReference type="EMBL" id="QHU23572.1"/>
    </source>
</evidence>
<feature type="domain" description="dUTPase-like" evidence="5">
    <location>
        <begin position="23"/>
        <end position="156"/>
    </location>
</feature>
<dbReference type="Gene3D" id="2.70.40.10">
    <property type="match status" value="1"/>
</dbReference>
<dbReference type="AlphaFoldDB" id="A0A6C0L012"/>
<dbReference type="InterPro" id="IPR036157">
    <property type="entry name" value="dUTPase-like_sf"/>
</dbReference>
<evidence type="ECO:0000256" key="3">
    <source>
        <dbReference type="ARBA" id="ARBA00022801"/>
    </source>
</evidence>
<dbReference type="Pfam" id="PF00692">
    <property type="entry name" value="dUTPase"/>
    <property type="match status" value="1"/>
</dbReference>
<keyword evidence="4" id="KW-0546">Nucleotide metabolism</keyword>
<sequence>MHLKIKPENNSVKAYYENHTEFHEGDSGLDLFVPEEVKVPGKAIGFKINMMISCEAFGRDDREPVGLGNISYYLYPRSSMGAKTPLRLANSVGIIDAGYRGNIIAIVDNISEEEHTVLAGTRLVQICSPNLGPISISVVNQLSETTRGVGGLGSTGE</sequence>
<evidence type="ECO:0000256" key="2">
    <source>
        <dbReference type="ARBA" id="ARBA00012379"/>
    </source>
</evidence>
<organism evidence="6">
    <name type="scientific">viral metagenome</name>
    <dbReference type="NCBI Taxonomy" id="1070528"/>
    <lineage>
        <taxon>unclassified sequences</taxon>
        <taxon>metagenomes</taxon>
        <taxon>organismal metagenomes</taxon>
    </lineage>
</organism>
<dbReference type="InterPro" id="IPR008181">
    <property type="entry name" value="dUTPase"/>
</dbReference>
<evidence type="ECO:0000256" key="4">
    <source>
        <dbReference type="ARBA" id="ARBA00023080"/>
    </source>
</evidence>
<protein>
    <recommendedName>
        <fullName evidence="2">dUTP diphosphatase</fullName>
        <ecNumber evidence="2">3.6.1.23</ecNumber>
    </recommendedName>
</protein>
<evidence type="ECO:0000256" key="1">
    <source>
        <dbReference type="ARBA" id="ARBA00006581"/>
    </source>
</evidence>
<evidence type="ECO:0000259" key="5">
    <source>
        <dbReference type="Pfam" id="PF00692"/>
    </source>
</evidence>
<dbReference type="PANTHER" id="PTHR11241">
    <property type="entry name" value="DEOXYURIDINE 5'-TRIPHOSPHATE NUCLEOTIDOHYDROLASE"/>
    <property type="match status" value="1"/>
</dbReference>
<dbReference type="GO" id="GO:0000287">
    <property type="term" value="F:magnesium ion binding"/>
    <property type="evidence" value="ECO:0007669"/>
    <property type="project" value="InterPro"/>
</dbReference>
<dbReference type="GO" id="GO:0004170">
    <property type="term" value="F:dUTP diphosphatase activity"/>
    <property type="evidence" value="ECO:0007669"/>
    <property type="project" value="UniProtKB-EC"/>
</dbReference>
<dbReference type="PANTHER" id="PTHR11241:SF0">
    <property type="entry name" value="DEOXYURIDINE 5'-TRIPHOSPHATE NUCLEOTIDOHYDROLASE"/>
    <property type="match status" value="1"/>
</dbReference>
<keyword evidence="3" id="KW-0378">Hydrolase</keyword>
<dbReference type="CDD" id="cd07557">
    <property type="entry name" value="trimeric_dUTPase"/>
    <property type="match status" value="1"/>
</dbReference>
<dbReference type="InterPro" id="IPR033704">
    <property type="entry name" value="dUTPase_trimeric"/>
</dbReference>
<proteinExistence type="inferred from homology"/>
<dbReference type="InterPro" id="IPR029054">
    <property type="entry name" value="dUTPase-like"/>
</dbReference>
<comment type="similarity">
    <text evidence="1">Belongs to the dUTPase family.</text>
</comment>
<accession>A0A6C0L012</accession>
<name>A0A6C0L012_9ZZZZ</name>
<dbReference type="EMBL" id="MN741034">
    <property type="protein sequence ID" value="QHU23572.1"/>
    <property type="molecule type" value="Genomic_DNA"/>
</dbReference>
<dbReference type="SUPFAM" id="SSF51283">
    <property type="entry name" value="dUTPase-like"/>
    <property type="match status" value="1"/>
</dbReference>
<dbReference type="GO" id="GO:0046081">
    <property type="term" value="P:dUTP catabolic process"/>
    <property type="evidence" value="ECO:0007669"/>
    <property type="project" value="InterPro"/>
</dbReference>
<dbReference type="GO" id="GO:0006226">
    <property type="term" value="P:dUMP biosynthetic process"/>
    <property type="evidence" value="ECO:0007669"/>
    <property type="project" value="InterPro"/>
</dbReference>
<dbReference type="EC" id="3.6.1.23" evidence="2"/>